<dbReference type="AlphaFoldDB" id="A0A9Q8S910"/>
<evidence type="ECO:0000313" key="2">
    <source>
        <dbReference type="EMBL" id="UQC73456.1"/>
    </source>
</evidence>
<evidence type="ECO:0008006" key="4">
    <source>
        <dbReference type="Google" id="ProtNLM"/>
    </source>
</evidence>
<feature type="signal peptide" evidence="1">
    <location>
        <begin position="1"/>
        <end position="20"/>
    </location>
</feature>
<keyword evidence="1" id="KW-0732">Signal</keyword>
<name>A0A9Q8S910_9PEZI</name>
<accession>A0A9Q8S910</accession>
<protein>
    <recommendedName>
        <fullName evidence="4">Secreted protein</fullName>
    </recommendedName>
</protein>
<dbReference type="RefSeq" id="XP_049135110.1">
    <property type="nucleotide sequence ID" value="XM_049279153.1"/>
</dbReference>
<gene>
    <name evidence="2" type="ORF">CLUP02_00100</name>
</gene>
<keyword evidence="3" id="KW-1185">Reference proteome</keyword>
<evidence type="ECO:0000313" key="3">
    <source>
        <dbReference type="Proteomes" id="UP000830671"/>
    </source>
</evidence>
<reference evidence="2" key="1">
    <citation type="journal article" date="2021" name="Mol. Plant Microbe Interact.">
        <title>Complete Genome Sequence of the Plant-Pathogenic Fungus Colletotrichum lupini.</title>
        <authorList>
            <person name="Baroncelli R."/>
            <person name="Pensec F."/>
            <person name="Da Lio D."/>
            <person name="Boufleur T."/>
            <person name="Vicente I."/>
            <person name="Sarrocco S."/>
            <person name="Picot A."/>
            <person name="Baraldi E."/>
            <person name="Sukno S."/>
            <person name="Thon M."/>
            <person name="Le Floch G."/>
        </authorList>
    </citation>
    <scope>NUCLEOTIDE SEQUENCE</scope>
    <source>
        <strain evidence="2">IMI 504893</strain>
    </source>
</reference>
<organism evidence="2 3">
    <name type="scientific">Colletotrichum lupini</name>
    <dbReference type="NCBI Taxonomy" id="145971"/>
    <lineage>
        <taxon>Eukaryota</taxon>
        <taxon>Fungi</taxon>
        <taxon>Dikarya</taxon>
        <taxon>Ascomycota</taxon>
        <taxon>Pezizomycotina</taxon>
        <taxon>Sordariomycetes</taxon>
        <taxon>Hypocreomycetidae</taxon>
        <taxon>Glomerellales</taxon>
        <taxon>Glomerellaceae</taxon>
        <taxon>Colletotrichum</taxon>
        <taxon>Colletotrichum acutatum species complex</taxon>
    </lineage>
</organism>
<dbReference type="Proteomes" id="UP000830671">
    <property type="component" value="Chromosome 1"/>
</dbReference>
<dbReference type="EMBL" id="CP019471">
    <property type="protein sequence ID" value="UQC73456.1"/>
    <property type="molecule type" value="Genomic_DNA"/>
</dbReference>
<proteinExistence type="predicted"/>
<dbReference type="GeneID" id="73334163"/>
<dbReference type="KEGG" id="clup:CLUP02_00100"/>
<evidence type="ECO:0000256" key="1">
    <source>
        <dbReference type="SAM" id="SignalP"/>
    </source>
</evidence>
<feature type="chain" id="PRO_5040385629" description="Secreted protein" evidence="1">
    <location>
        <begin position="21"/>
        <end position="75"/>
    </location>
</feature>
<sequence length="75" mass="8582">MWRNLLLTVVNVRCRCICMALQTTANEFLSQAKRGHRFSSCEGSFDWVKFIAGISSECIDDGLLCAFLFIYLRLV</sequence>